<comment type="subcellular location">
    <subcellularLocation>
        <location evidence="2">Membrane</location>
    </subcellularLocation>
    <subcellularLocation>
        <location evidence="1">Secreted</location>
        <location evidence="1">Cell wall</location>
    </subcellularLocation>
</comment>
<dbReference type="AlphaFoldDB" id="A0AAD2EFT2"/>
<dbReference type="InterPro" id="IPR051582">
    <property type="entry name" value="LRR_extensin-like_regulator"/>
</dbReference>
<keyword evidence="8" id="KW-0472">Membrane</keyword>
<feature type="compositionally biased region" description="Pro residues" evidence="12">
    <location>
        <begin position="414"/>
        <end position="502"/>
    </location>
</feature>
<dbReference type="PANTHER" id="PTHR32093:SF124">
    <property type="entry name" value="POLLEN-SPECIFIC LEUCINE-RICH REPEAT EXTENSIN-LIKE PROTEIN 1"/>
    <property type="match status" value="1"/>
</dbReference>
<keyword evidence="15" id="KW-1185">Reference proteome</keyword>
<dbReference type="PRINTS" id="PR01217">
    <property type="entry name" value="PRICHEXTENSN"/>
</dbReference>
<dbReference type="FunFam" id="3.80.10.10:FF:000041">
    <property type="entry name" value="LRR receptor-like serine/threonine-protein kinase ERECTA"/>
    <property type="match status" value="1"/>
</dbReference>
<dbReference type="SUPFAM" id="SSF52058">
    <property type="entry name" value="L domain-like"/>
    <property type="match status" value="1"/>
</dbReference>
<evidence type="ECO:0000256" key="10">
    <source>
        <dbReference type="ARBA" id="ARBA00023278"/>
    </source>
</evidence>
<dbReference type="EMBL" id="OU503057">
    <property type="protein sequence ID" value="CAI9786340.1"/>
    <property type="molecule type" value="Genomic_DNA"/>
</dbReference>
<proteinExistence type="predicted"/>
<evidence type="ECO:0000313" key="14">
    <source>
        <dbReference type="EMBL" id="CAI9786340.1"/>
    </source>
</evidence>
<protein>
    <recommendedName>
        <fullName evidence="11">Cell wall hydroxyproline-rich glycoprotein</fullName>
    </recommendedName>
</protein>
<evidence type="ECO:0000256" key="5">
    <source>
        <dbReference type="ARBA" id="ARBA00022614"/>
    </source>
</evidence>
<dbReference type="Gene3D" id="3.80.10.10">
    <property type="entry name" value="Ribonuclease Inhibitor"/>
    <property type="match status" value="1"/>
</dbReference>
<evidence type="ECO:0000256" key="13">
    <source>
        <dbReference type="SAM" id="SignalP"/>
    </source>
</evidence>
<keyword evidence="3" id="KW-0134">Cell wall</keyword>
<dbReference type="InterPro" id="IPR001611">
    <property type="entry name" value="Leu-rich_rpt"/>
</dbReference>
<dbReference type="GO" id="GO:0016020">
    <property type="term" value="C:membrane"/>
    <property type="evidence" value="ECO:0007669"/>
    <property type="project" value="UniProtKB-SubCell"/>
</dbReference>
<reference evidence="14" key="1">
    <citation type="submission" date="2023-05" db="EMBL/GenBank/DDBJ databases">
        <authorList>
            <person name="Huff M."/>
        </authorList>
    </citation>
    <scope>NUCLEOTIDE SEQUENCE</scope>
</reference>
<name>A0AAD2EFT2_9LAMI</name>
<evidence type="ECO:0000256" key="11">
    <source>
        <dbReference type="ARBA" id="ARBA00041871"/>
    </source>
</evidence>
<sequence>MANPSKMKVLGCFLFISLLFFSSLSLALTDAEAAYIARRQLLHHQDDDSLPNESKYEIDTRLTFVNPRLKKAYIALHALKKAIYSDPQNFTANWEGPNVCAYNGVFCAQALDDPKQTVVAGVDLNHADIAGYLPIEIGHLADSSLLHLNSNRFCGIIPKSIVKLNLLFELDVSNNRFVGPFPEVVLELPSLKYLDLRYNDFEGPLPSQLFNKDLDALFLNNNRFHSIIPKNLGNSTVSVLVLSNNKFHGCIPKSIGNMANTLNELLLSNNELSGCLPEEITLLKSATVFDISNNKFVGDLPVGLEYLQSVEAFDAGHNVLKGKVPESLCSLPNLQNLTFSNNFFEARDDVCEPKAIQGLVVDDTSNCFANLPHQRSAKVCWSALKKPVDCSKEGCRSSPPESGPKEPPKHTPVKPNPKPVSPPRSKLTPPPKAVPFPSPPSLKPSPTTPLTPKPQPPKPKPTPTPSVPIPKPTPTPSPKPKQPPVSIPTIPVPPSVKTPQPPKAFVQPPSVKPPVSSPPVHSPPPPVSSPPPKHSLPPPIFSPTPPIQSPPPPPKRSSPPPPTAENIIDCLSNFCILSMGWYGEENYIGALIRDKVIVGWRGEENRHDIGHDNVIGDVDGVAQLGDGSEKGEMRVVMSATEVEEFSICDLVGGDKASMGWYGEENYIGALIRDKVIVGWRGEENRHDTGHDNVIGDVDGVAQLGDGFEKDEMRAVMSATKVEEFSVCDLVDSDKAGYWYEDCLQIWRSRWWSK</sequence>
<evidence type="ECO:0000256" key="9">
    <source>
        <dbReference type="ARBA" id="ARBA00023180"/>
    </source>
</evidence>
<evidence type="ECO:0000256" key="6">
    <source>
        <dbReference type="ARBA" id="ARBA00022729"/>
    </source>
</evidence>
<evidence type="ECO:0000256" key="2">
    <source>
        <dbReference type="ARBA" id="ARBA00004370"/>
    </source>
</evidence>
<dbReference type="InterPro" id="IPR032675">
    <property type="entry name" value="LRR_dom_sf"/>
</dbReference>
<keyword evidence="7" id="KW-0677">Repeat</keyword>
<dbReference type="FunFam" id="3.80.10.10:FF:000224">
    <property type="entry name" value="Leucine-rich repeat extensin-like protein 1"/>
    <property type="match status" value="1"/>
</dbReference>
<feature type="compositionally biased region" description="Pro residues" evidence="12">
    <location>
        <begin position="510"/>
        <end position="563"/>
    </location>
</feature>
<feature type="region of interest" description="Disordered" evidence="12">
    <location>
        <begin position="389"/>
        <end position="564"/>
    </location>
</feature>
<evidence type="ECO:0000256" key="7">
    <source>
        <dbReference type="ARBA" id="ARBA00022737"/>
    </source>
</evidence>
<evidence type="ECO:0000256" key="12">
    <source>
        <dbReference type="SAM" id="MobiDB-lite"/>
    </source>
</evidence>
<feature type="chain" id="PRO_5042162129" description="Cell wall hydroxyproline-rich glycoprotein" evidence="13">
    <location>
        <begin position="28"/>
        <end position="753"/>
    </location>
</feature>
<evidence type="ECO:0000256" key="4">
    <source>
        <dbReference type="ARBA" id="ARBA00022525"/>
    </source>
</evidence>
<keyword evidence="9" id="KW-0325">Glycoprotein</keyword>
<evidence type="ECO:0000313" key="15">
    <source>
        <dbReference type="Proteomes" id="UP000834106"/>
    </source>
</evidence>
<evidence type="ECO:0000256" key="8">
    <source>
        <dbReference type="ARBA" id="ARBA00023136"/>
    </source>
</evidence>
<organism evidence="14 15">
    <name type="scientific">Fraxinus pennsylvanica</name>
    <dbReference type="NCBI Taxonomy" id="56036"/>
    <lineage>
        <taxon>Eukaryota</taxon>
        <taxon>Viridiplantae</taxon>
        <taxon>Streptophyta</taxon>
        <taxon>Embryophyta</taxon>
        <taxon>Tracheophyta</taxon>
        <taxon>Spermatophyta</taxon>
        <taxon>Magnoliopsida</taxon>
        <taxon>eudicotyledons</taxon>
        <taxon>Gunneridae</taxon>
        <taxon>Pentapetalae</taxon>
        <taxon>asterids</taxon>
        <taxon>lamiids</taxon>
        <taxon>Lamiales</taxon>
        <taxon>Oleaceae</taxon>
        <taxon>Oleeae</taxon>
        <taxon>Fraxinus</taxon>
    </lineage>
</organism>
<feature type="signal peptide" evidence="13">
    <location>
        <begin position="1"/>
        <end position="27"/>
    </location>
</feature>
<keyword evidence="6 13" id="KW-0732">Signal</keyword>
<dbReference type="PANTHER" id="PTHR32093">
    <property type="entry name" value="LEUCINE-RICH REPEAT EXTENSIN-LIKE PROTEIN 3-RELATED"/>
    <property type="match status" value="1"/>
</dbReference>
<accession>A0AAD2EFT2</accession>
<evidence type="ECO:0000256" key="1">
    <source>
        <dbReference type="ARBA" id="ARBA00004191"/>
    </source>
</evidence>
<keyword evidence="10" id="KW-0379">Hydroxylation</keyword>
<gene>
    <name evidence="14" type="ORF">FPE_LOCUS33770</name>
</gene>
<evidence type="ECO:0000256" key="3">
    <source>
        <dbReference type="ARBA" id="ARBA00022512"/>
    </source>
</evidence>
<keyword evidence="4" id="KW-0964">Secreted</keyword>
<dbReference type="Pfam" id="PF00560">
    <property type="entry name" value="LRR_1"/>
    <property type="match status" value="2"/>
</dbReference>
<keyword evidence="5" id="KW-0433">Leucine-rich repeat</keyword>
<dbReference type="Proteomes" id="UP000834106">
    <property type="component" value="Chromosome 22"/>
</dbReference>